<dbReference type="Gene3D" id="3.20.20.20">
    <property type="entry name" value="Dihydropteroate synthase-like"/>
    <property type="match status" value="1"/>
</dbReference>
<evidence type="ECO:0000313" key="14">
    <source>
        <dbReference type="EMBL" id="ERK58392.1"/>
    </source>
</evidence>
<evidence type="ECO:0000256" key="11">
    <source>
        <dbReference type="ARBA" id="ARBA00030193"/>
    </source>
</evidence>
<evidence type="ECO:0000256" key="9">
    <source>
        <dbReference type="ARBA" id="ARBA00022842"/>
    </source>
</evidence>
<evidence type="ECO:0000256" key="2">
    <source>
        <dbReference type="ARBA" id="ARBA00001946"/>
    </source>
</evidence>
<dbReference type="UniPathway" id="UPA00077">
    <property type="reaction ID" value="UER00156"/>
</dbReference>
<proteinExistence type="inferred from homology"/>
<dbReference type="InterPro" id="IPR000489">
    <property type="entry name" value="Pterin-binding_dom"/>
</dbReference>
<keyword evidence="15" id="KW-1185">Reference proteome</keyword>
<accession>U2S6H5</accession>
<evidence type="ECO:0000256" key="10">
    <source>
        <dbReference type="ARBA" id="ARBA00022909"/>
    </source>
</evidence>
<protein>
    <recommendedName>
        <fullName evidence="6 12">Dihydropteroate synthase</fullName>
        <shortName evidence="12">DHPS</shortName>
        <ecNumber evidence="5 12">2.5.1.15</ecNumber>
    </recommendedName>
    <alternativeName>
        <fullName evidence="11 12">Dihydropteroate pyrophosphorylase</fullName>
    </alternativeName>
</protein>
<evidence type="ECO:0000256" key="6">
    <source>
        <dbReference type="ARBA" id="ARBA00016919"/>
    </source>
</evidence>
<dbReference type="PROSITE" id="PS50972">
    <property type="entry name" value="PTERIN_BINDING"/>
    <property type="match status" value="1"/>
</dbReference>
<dbReference type="GO" id="GO:0046872">
    <property type="term" value="F:metal ion binding"/>
    <property type="evidence" value="ECO:0007669"/>
    <property type="project" value="UniProtKB-KW"/>
</dbReference>
<dbReference type="Proteomes" id="UP000016637">
    <property type="component" value="Unassembled WGS sequence"/>
</dbReference>
<evidence type="ECO:0000256" key="7">
    <source>
        <dbReference type="ARBA" id="ARBA00022679"/>
    </source>
</evidence>
<evidence type="ECO:0000256" key="1">
    <source>
        <dbReference type="ARBA" id="ARBA00000012"/>
    </source>
</evidence>
<evidence type="ECO:0000256" key="5">
    <source>
        <dbReference type="ARBA" id="ARBA00012458"/>
    </source>
</evidence>
<dbReference type="GO" id="GO:0004156">
    <property type="term" value="F:dihydropteroate synthase activity"/>
    <property type="evidence" value="ECO:0007669"/>
    <property type="project" value="UniProtKB-EC"/>
</dbReference>
<dbReference type="GO" id="GO:0046656">
    <property type="term" value="P:folic acid biosynthetic process"/>
    <property type="evidence" value="ECO:0007669"/>
    <property type="project" value="UniProtKB-KW"/>
</dbReference>
<dbReference type="Pfam" id="PF00809">
    <property type="entry name" value="Pterin_bind"/>
    <property type="match status" value="1"/>
</dbReference>
<comment type="caution">
    <text evidence="14">The sequence shown here is derived from an EMBL/GenBank/DDBJ whole genome shotgun (WGS) entry which is preliminary data.</text>
</comment>
<organism evidence="14 15">
    <name type="scientific">Gemella bergeri ATCC 700627</name>
    <dbReference type="NCBI Taxonomy" id="1321820"/>
    <lineage>
        <taxon>Bacteria</taxon>
        <taxon>Bacillati</taxon>
        <taxon>Bacillota</taxon>
        <taxon>Bacilli</taxon>
        <taxon>Bacillales</taxon>
        <taxon>Gemellaceae</taxon>
        <taxon>Gemella</taxon>
    </lineage>
</organism>
<name>U2S6H5_9BACL</name>
<dbReference type="GO" id="GO:0046654">
    <property type="term" value="P:tetrahydrofolate biosynthetic process"/>
    <property type="evidence" value="ECO:0007669"/>
    <property type="project" value="UniProtKB-UniPathway"/>
</dbReference>
<evidence type="ECO:0000259" key="13">
    <source>
        <dbReference type="PROSITE" id="PS50972"/>
    </source>
</evidence>
<keyword evidence="10 12" id="KW-0289">Folate biosynthesis</keyword>
<evidence type="ECO:0000256" key="8">
    <source>
        <dbReference type="ARBA" id="ARBA00022723"/>
    </source>
</evidence>
<dbReference type="PATRIC" id="fig|1321820.3.peg.814"/>
<dbReference type="PANTHER" id="PTHR20941">
    <property type="entry name" value="FOLATE SYNTHESIS PROTEINS"/>
    <property type="match status" value="1"/>
</dbReference>
<sequence length="267" mass="29631">MSKLRKLLNEKKYLIMGILNFTPDSFSDGGDFFDVNCAKKQVKKMIEDGADIIDIGAESTRPGAVVVPEEEEIKRLESIFPTLRKEFPNICFSVDTYKENVAEYMIKQGVDILNDVNGAKNSNMAQIAAKYNIPIIVMHNGGVVETKEIEQVLKELGESIDICLNAGVKKDNIIVDPGMGFGKTAEANLTITKNLSLLSSLNCEILYAVSRKRTTDYILGGNTKPKDRDVVSTILSIESLRRGARIVRVHNVKIMKEAVLTYEKING</sequence>
<dbReference type="SUPFAM" id="SSF51717">
    <property type="entry name" value="Dihydropteroate synthetase-like"/>
    <property type="match status" value="1"/>
</dbReference>
<dbReference type="EC" id="2.5.1.15" evidence="5 12"/>
<dbReference type="AlphaFoldDB" id="U2S6H5"/>
<keyword evidence="7 12" id="KW-0808">Transferase</keyword>
<dbReference type="CDD" id="cd00739">
    <property type="entry name" value="DHPS"/>
    <property type="match status" value="1"/>
</dbReference>
<feature type="domain" description="Pterin-binding" evidence="13">
    <location>
        <begin position="13"/>
        <end position="260"/>
    </location>
</feature>
<keyword evidence="9 12" id="KW-0460">Magnesium</keyword>
<dbReference type="HOGENOM" id="CLU_008023_0_2_9"/>
<dbReference type="EMBL" id="AWVP01000051">
    <property type="protein sequence ID" value="ERK58392.1"/>
    <property type="molecule type" value="Genomic_DNA"/>
</dbReference>
<comment type="cofactor">
    <cofactor evidence="2 12">
        <name>Mg(2+)</name>
        <dbReference type="ChEBI" id="CHEBI:18420"/>
    </cofactor>
</comment>
<keyword evidence="8 12" id="KW-0479">Metal-binding</keyword>
<evidence type="ECO:0000256" key="4">
    <source>
        <dbReference type="ARBA" id="ARBA00009503"/>
    </source>
</evidence>
<evidence type="ECO:0000256" key="3">
    <source>
        <dbReference type="ARBA" id="ARBA00004763"/>
    </source>
</evidence>
<dbReference type="GO" id="GO:0005829">
    <property type="term" value="C:cytosol"/>
    <property type="evidence" value="ECO:0007669"/>
    <property type="project" value="TreeGrafter"/>
</dbReference>
<dbReference type="RefSeq" id="WP_021753495.1">
    <property type="nucleotide sequence ID" value="NZ_KI271866.1"/>
</dbReference>
<dbReference type="NCBIfam" id="TIGR01496">
    <property type="entry name" value="DHPS"/>
    <property type="match status" value="1"/>
</dbReference>
<dbReference type="PANTHER" id="PTHR20941:SF1">
    <property type="entry name" value="FOLIC ACID SYNTHESIS PROTEIN FOL1"/>
    <property type="match status" value="1"/>
</dbReference>
<dbReference type="InterPro" id="IPR045031">
    <property type="entry name" value="DHP_synth-like"/>
</dbReference>
<dbReference type="PROSITE" id="PS00792">
    <property type="entry name" value="DHPS_1"/>
    <property type="match status" value="1"/>
</dbReference>
<comment type="function">
    <text evidence="12">Catalyzes the condensation of para-aminobenzoate (pABA) with 6-hydroxymethyl-7,8-dihydropterin diphosphate (DHPt-PP) to form 7,8-dihydropteroate (H2Pte), the immediate precursor of folate derivatives.</text>
</comment>
<dbReference type="PROSITE" id="PS00793">
    <property type="entry name" value="DHPS_2"/>
    <property type="match status" value="1"/>
</dbReference>
<comment type="similarity">
    <text evidence="4 12">Belongs to the DHPS family.</text>
</comment>
<dbReference type="eggNOG" id="COG0294">
    <property type="taxonomic scope" value="Bacteria"/>
</dbReference>
<dbReference type="InterPro" id="IPR006390">
    <property type="entry name" value="DHP_synth_dom"/>
</dbReference>
<reference evidence="14 15" key="1">
    <citation type="submission" date="2013-08" db="EMBL/GenBank/DDBJ databases">
        <authorList>
            <person name="Weinstock G."/>
            <person name="Sodergren E."/>
            <person name="Wylie T."/>
            <person name="Fulton L."/>
            <person name="Fulton R."/>
            <person name="Fronick C."/>
            <person name="O'Laughlin M."/>
            <person name="Godfrey J."/>
            <person name="Miner T."/>
            <person name="Herter B."/>
            <person name="Appelbaum E."/>
            <person name="Cordes M."/>
            <person name="Lek S."/>
            <person name="Wollam A."/>
            <person name="Pepin K.H."/>
            <person name="Palsikar V.B."/>
            <person name="Mitreva M."/>
            <person name="Wilson R.K."/>
        </authorList>
    </citation>
    <scope>NUCLEOTIDE SEQUENCE [LARGE SCALE GENOMIC DNA]</scope>
    <source>
        <strain evidence="14 15">ATCC 700627</strain>
    </source>
</reference>
<comment type="pathway">
    <text evidence="3 12">Cofactor biosynthesis; tetrahydrofolate biosynthesis; 7,8-dihydrofolate from 2-amino-4-hydroxy-6-hydroxymethyl-7,8-dihydropteridine diphosphate and 4-aminobenzoate: step 1/2.</text>
</comment>
<comment type="catalytic activity">
    <reaction evidence="1">
        <text>(7,8-dihydropterin-6-yl)methyl diphosphate + 4-aminobenzoate = 7,8-dihydropteroate + diphosphate</text>
        <dbReference type="Rhea" id="RHEA:19949"/>
        <dbReference type="ChEBI" id="CHEBI:17836"/>
        <dbReference type="ChEBI" id="CHEBI:17839"/>
        <dbReference type="ChEBI" id="CHEBI:33019"/>
        <dbReference type="ChEBI" id="CHEBI:72950"/>
        <dbReference type="EC" id="2.5.1.15"/>
    </reaction>
</comment>
<evidence type="ECO:0000313" key="15">
    <source>
        <dbReference type="Proteomes" id="UP000016637"/>
    </source>
</evidence>
<evidence type="ECO:0000256" key="12">
    <source>
        <dbReference type="RuleBase" id="RU361205"/>
    </source>
</evidence>
<gene>
    <name evidence="14" type="ORF">HMPREF1983_00834</name>
</gene>
<dbReference type="InterPro" id="IPR011005">
    <property type="entry name" value="Dihydropteroate_synth-like_sf"/>
</dbReference>